<feature type="domain" description="Bifunctional inhibitor/plant lipid transfer protein/seed storage helical" evidence="2">
    <location>
        <begin position="29"/>
        <end position="101"/>
    </location>
</feature>
<feature type="signal peptide" evidence="1">
    <location>
        <begin position="1"/>
        <end position="25"/>
    </location>
</feature>
<dbReference type="PANTHER" id="PTHR33122:SF63">
    <property type="entry name" value="BIFUNCTIONAL INHIBITOR_PLANT LIPID TRANSFER PROTEIN_SEED STORAGE HELICAL DOMAIN-CONTAINING PROTEIN"/>
    <property type="match status" value="1"/>
</dbReference>
<protein>
    <recommendedName>
        <fullName evidence="2">Bifunctional inhibitor/plant lipid transfer protein/seed storage helical domain-containing protein</fullName>
    </recommendedName>
</protein>
<name>V7BDQ6_PHAVU</name>
<keyword evidence="1" id="KW-0732">Signal</keyword>
<dbReference type="InterPro" id="IPR036312">
    <property type="entry name" value="Bifun_inhib/LTP/seed_sf"/>
</dbReference>
<dbReference type="Gene3D" id="1.10.110.10">
    <property type="entry name" value="Plant lipid-transfer and hydrophobic proteins"/>
    <property type="match status" value="1"/>
</dbReference>
<dbReference type="InterPro" id="IPR039265">
    <property type="entry name" value="DIR1-like"/>
</dbReference>
<dbReference type="Proteomes" id="UP000000226">
    <property type="component" value="Chromosome 7"/>
</dbReference>
<dbReference type="SMART" id="SM00499">
    <property type="entry name" value="AAI"/>
    <property type="match status" value="1"/>
</dbReference>
<dbReference type="OMA" id="KHADYTC"/>
<dbReference type="AlphaFoldDB" id="V7BDQ6"/>
<gene>
    <name evidence="3" type="ORF">PHAVU_007G001800g</name>
</gene>
<evidence type="ECO:0000313" key="4">
    <source>
        <dbReference type="Proteomes" id="UP000000226"/>
    </source>
</evidence>
<dbReference type="InterPro" id="IPR044741">
    <property type="entry name" value="NsLTP-like"/>
</dbReference>
<evidence type="ECO:0000313" key="3">
    <source>
        <dbReference type="EMBL" id="ESW14601.1"/>
    </source>
</evidence>
<accession>V7BDQ6</accession>
<proteinExistence type="predicted"/>
<dbReference type="GO" id="GO:0005504">
    <property type="term" value="F:fatty acid binding"/>
    <property type="evidence" value="ECO:0007669"/>
    <property type="project" value="InterPro"/>
</dbReference>
<dbReference type="InterPro" id="IPR016140">
    <property type="entry name" value="Bifunc_inhib/LTP/seed_store"/>
</dbReference>
<dbReference type="CDD" id="cd04660">
    <property type="entry name" value="nsLTP_like"/>
    <property type="match status" value="1"/>
</dbReference>
<feature type="chain" id="PRO_5004754805" description="Bifunctional inhibitor/plant lipid transfer protein/seed storage helical domain-containing protein" evidence="1">
    <location>
        <begin position="26"/>
        <end position="101"/>
    </location>
</feature>
<dbReference type="SMR" id="V7BDQ6"/>
<dbReference type="Gramene" id="ESW14601">
    <property type="protein sequence ID" value="ESW14601"/>
    <property type="gene ID" value="PHAVU_007G001800g"/>
</dbReference>
<dbReference type="SUPFAM" id="SSF47699">
    <property type="entry name" value="Bifunctional inhibitor/lipid-transfer protein/seed storage 2S albumin"/>
    <property type="match status" value="1"/>
</dbReference>
<dbReference type="STRING" id="3885.V7BDQ6"/>
<sequence length="101" mass="10508">MKMNAIVVAALVVTEVLLMGAAIDALDVCGVSVTDLMTCKAAVTPPSPSEPSDECCSVVSKVDMDCLCNYKNSPLLPSLGIDPDLALQLPAKCKLDKTPPC</sequence>
<dbReference type="PANTHER" id="PTHR33122">
    <property type="entry name" value="LIPID BINDING PROTEIN-RELATED"/>
    <property type="match status" value="1"/>
</dbReference>
<dbReference type="OrthoDB" id="643149at2759"/>
<evidence type="ECO:0000256" key="1">
    <source>
        <dbReference type="SAM" id="SignalP"/>
    </source>
</evidence>
<keyword evidence="4" id="KW-1185">Reference proteome</keyword>
<reference evidence="4" key="1">
    <citation type="journal article" date="2014" name="Nat. Genet.">
        <title>A reference genome for common bean and genome-wide analysis of dual domestications.</title>
        <authorList>
            <person name="Schmutz J."/>
            <person name="McClean P.E."/>
            <person name="Mamidi S."/>
            <person name="Wu G.A."/>
            <person name="Cannon S.B."/>
            <person name="Grimwood J."/>
            <person name="Jenkins J."/>
            <person name="Shu S."/>
            <person name="Song Q."/>
            <person name="Chavarro C."/>
            <person name="Torres-Torres M."/>
            <person name="Geffroy V."/>
            <person name="Moghaddam S.M."/>
            <person name="Gao D."/>
            <person name="Abernathy B."/>
            <person name="Barry K."/>
            <person name="Blair M."/>
            <person name="Brick M.A."/>
            <person name="Chovatia M."/>
            <person name="Gepts P."/>
            <person name="Goodstein D.M."/>
            <person name="Gonzales M."/>
            <person name="Hellsten U."/>
            <person name="Hyten D.L."/>
            <person name="Jia G."/>
            <person name="Kelly J.D."/>
            <person name="Kudrna D."/>
            <person name="Lee R."/>
            <person name="Richard M.M."/>
            <person name="Miklas P.N."/>
            <person name="Osorno J.M."/>
            <person name="Rodrigues J."/>
            <person name="Thareau V."/>
            <person name="Urrea C.A."/>
            <person name="Wang M."/>
            <person name="Yu Y."/>
            <person name="Zhang M."/>
            <person name="Wing R.A."/>
            <person name="Cregan P.B."/>
            <person name="Rokhsar D.S."/>
            <person name="Jackson S.A."/>
        </authorList>
    </citation>
    <scope>NUCLEOTIDE SEQUENCE [LARGE SCALE GENOMIC DNA]</scope>
    <source>
        <strain evidence="4">cv. G19833</strain>
    </source>
</reference>
<dbReference type="GO" id="GO:0009627">
    <property type="term" value="P:systemic acquired resistance"/>
    <property type="evidence" value="ECO:0007669"/>
    <property type="project" value="InterPro"/>
</dbReference>
<dbReference type="EMBL" id="CM002294">
    <property type="protein sequence ID" value="ESW14601.1"/>
    <property type="molecule type" value="Genomic_DNA"/>
</dbReference>
<evidence type="ECO:0000259" key="2">
    <source>
        <dbReference type="SMART" id="SM00499"/>
    </source>
</evidence>
<organism evidence="3 4">
    <name type="scientific">Phaseolus vulgaris</name>
    <name type="common">Kidney bean</name>
    <name type="synonym">French bean</name>
    <dbReference type="NCBI Taxonomy" id="3885"/>
    <lineage>
        <taxon>Eukaryota</taxon>
        <taxon>Viridiplantae</taxon>
        <taxon>Streptophyta</taxon>
        <taxon>Embryophyta</taxon>
        <taxon>Tracheophyta</taxon>
        <taxon>Spermatophyta</taxon>
        <taxon>Magnoliopsida</taxon>
        <taxon>eudicotyledons</taxon>
        <taxon>Gunneridae</taxon>
        <taxon>Pentapetalae</taxon>
        <taxon>rosids</taxon>
        <taxon>fabids</taxon>
        <taxon>Fabales</taxon>
        <taxon>Fabaceae</taxon>
        <taxon>Papilionoideae</taxon>
        <taxon>50 kb inversion clade</taxon>
        <taxon>NPAAA clade</taxon>
        <taxon>indigoferoid/millettioid clade</taxon>
        <taxon>Phaseoleae</taxon>
        <taxon>Phaseolus</taxon>
    </lineage>
</organism>
<dbReference type="Pfam" id="PF14368">
    <property type="entry name" value="LTP_2"/>
    <property type="match status" value="1"/>
</dbReference>